<keyword evidence="4" id="KW-0973">c-di-GMP</keyword>
<evidence type="ECO:0000256" key="4">
    <source>
        <dbReference type="ARBA" id="ARBA00022636"/>
    </source>
</evidence>
<comment type="catalytic activity">
    <reaction evidence="9">
        <text>3',3'-c-di-GMP + H2O = 5'-phosphoguanylyl(3'-&gt;5')guanosine + H(+)</text>
        <dbReference type="Rhea" id="RHEA:24902"/>
        <dbReference type="ChEBI" id="CHEBI:15377"/>
        <dbReference type="ChEBI" id="CHEBI:15378"/>
        <dbReference type="ChEBI" id="CHEBI:58754"/>
        <dbReference type="ChEBI" id="CHEBI:58805"/>
        <dbReference type="EC" id="3.1.4.52"/>
    </reaction>
</comment>
<dbReference type="PANTHER" id="PTHR33121">
    <property type="entry name" value="CYCLIC DI-GMP PHOSPHODIESTERASE PDEF"/>
    <property type="match status" value="1"/>
</dbReference>
<feature type="domain" description="EAL" evidence="11">
    <location>
        <begin position="265"/>
        <end position="517"/>
    </location>
</feature>
<evidence type="ECO:0000256" key="8">
    <source>
        <dbReference type="ARBA" id="ARBA00023136"/>
    </source>
</evidence>
<reference evidence="12 13" key="1">
    <citation type="submission" date="2017-07" db="EMBL/GenBank/DDBJ databases">
        <title>Phylogenetic study on the rhizospheric bacterium Ochrobactrum sp. A44.</title>
        <authorList>
            <person name="Krzyzanowska D.M."/>
            <person name="Ossowicki A."/>
            <person name="Rajewska M."/>
            <person name="Maciag T."/>
            <person name="Kaczynski Z."/>
            <person name="Czerwicka M."/>
            <person name="Jafra S."/>
        </authorList>
    </citation>
    <scope>NUCLEOTIDE SEQUENCE [LARGE SCALE GENOMIC DNA]</scope>
    <source>
        <strain evidence="12 13">A44</strain>
    </source>
</reference>
<comment type="subcellular location">
    <subcellularLocation>
        <location evidence="1">Cell membrane</location>
        <topology evidence="1">Multi-pass membrane protein</topology>
    </subcellularLocation>
</comment>
<evidence type="ECO:0000256" key="9">
    <source>
        <dbReference type="ARBA" id="ARBA00034290"/>
    </source>
</evidence>
<accession>A0A248UBJ2</accession>
<evidence type="ECO:0000256" key="1">
    <source>
        <dbReference type="ARBA" id="ARBA00004651"/>
    </source>
</evidence>
<evidence type="ECO:0000313" key="13">
    <source>
        <dbReference type="Proteomes" id="UP000215256"/>
    </source>
</evidence>
<evidence type="ECO:0000259" key="11">
    <source>
        <dbReference type="PROSITE" id="PS50883"/>
    </source>
</evidence>
<dbReference type="Proteomes" id="UP000215256">
    <property type="component" value="Chromosome 2"/>
</dbReference>
<protein>
    <recommendedName>
        <fullName evidence="2">cyclic-guanylate-specific phosphodiesterase</fullName>
        <ecNumber evidence="2">3.1.4.52</ecNumber>
    </recommendedName>
</protein>
<dbReference type="AlphaFoldDB" id="A0A248UBJ2"/>
<keyword evidence="7 10" id="KW-1133">Transmembrane helix</keyword>
<dbReference type="Gene3D" id="3.20.20.450">
    <property type="entry name" value="EAL domain"/>
    <property type="match status" value="1"/>
</dbReference>
<dbReference type="EMBL" id="CP022603">
    <property type="protein sequence ID" value="ASV84163.1"/>
    <property type="molecule type" value="Genomic_DNA"/>
</dbReference>
<dbReference type="Pfam" id="PF00563">
    <property type="entry name" value="EAL"/>
    <property type="match status" value="1"/>
</dbReference>
<keyword evidence="3" id="KW-1003">Cell membrane</keyword>
<evidence type="ECO:0000256" key="10">
    <source>
        <dbReference type="SAM" id="Phobius"/>
    </source>
</evidence>
<dbReference type="InterPro" id="IPR001633">
    <property type="entry name" value="EAL_dom"/>
</dbReference>
<dbReference type="SUPFAM" id="SSF141868">
    <property type="entry name" value="EAL domain-like"/>
    <property type="match status" value="1"/>
</dbReference>
<feature type="transmembrane region" description="Helical" evidence="10">
    <location>
        <begin position="240"/>
        <end position="261"/>
    </location>
</feature>
<evidence type="ECO:0000256" key="5">
    <source>
        <dbReference type="ARBA" id="ARBA00022692"/>
    </source>
</evidence>
<dbReference type="InterPro" id="IPR035919">
    <property type="entry name" value="EAL_sf"/>
</dbReference>
<name>A0A248UBJ2_9HYPH</name>
<dbReference type="GO" id="GO:0005886">
    <property type="term" value="C:plasma membrane"/>
    <property type="evidence" value="ECO:0007669"/>
    <property type="project" value="UniProtKB-SubCell"/>
</dbReference>
<dbReference type="Pfam" id="PF12792">
    <property type="entry name" value="CSS-motif"/>
    <property type="match status" value="1"/>
</dbReference>
<dbReference type="SMART" id="SM00052">
    <property type="entry name" value="EAL"/>
    <property type="match status" value="1"/>
</dbReference>
<evidence type="ECO:0000256" key="7">
    <source>
        <dbReference type="ARBA" id="ARBA00022989"/>
    </source>
</evidence>
<keyword evidence="5 10" id="KW-0812">Transmembrane</keyword>
<dbReference type="KEGG" id="och:CES85_4955"/>
<evidence type="ECO:0000256" key="2">
    <source>
        <dbReference type="ARBA" id="ARBA00012282"/>
    </source>
</evidence>
<dbReference type="EC" id="3.1.4.52" evidence="2"/>
<dbReference type="PANTHER" id="PTHR33121:SF79">
    <property type="entry name" value="CYCLIC DI-GMP PHOSPHODIESTERASE PDED-RELATED"/>
    <property type="match status" value="1"/>
</dbReference>
<dbReference type="InterPro" id="IPR024744">
    <property type="entry name" value="CSS-motif_dom"/>
</dbReference>
<dbReference type="InterPro" id="IPR050706">
    <property type="entry name" value="Cyclic-di-GMP_PDE-like"/>
</dbReference>
<evidence type="ECO:0000256" key="3">
    <source>
        <dbReference type="ARBA" id="ARBA00022475"/>
    </source>
</evidence>
<dbReference type="GO" id="GO:0071111">
    <property type="term" value="F:cyclic-guanylate-specific phosphodiesterase activity"/>
    <property type="evidence" value="ECO:0007669"/>
    <property type="project" value="UniProtKB-EC"/>
</dbReference>
<organism evidence="12 13">
    <name type="scientific">Ochrobactrum quorumnocens</name>
    <dbReference type="NCBI Taxonomy" id="271865"/>
    <lineage>
        <taxon>Bacteria</taxon>
        <taxon>Pseudomonadati</taxon>
        <taxon>Pseudomonadota</taxon>
        <taxon>Alphaproteobacteria</taxon>
        <taxon>Hyphomicrobiales</taxon>
        <taxon>Brucellaceae</taxon>
        <taxon>Brucella/Ochrobactrum group</taxon>
        <taxon>Ochrobactrum</taxon>
    </lineage>
</organism>
<sequence>MGPSRRWRVIAVGILTALIGAALPITAMTWVSAEAALSKERTRLNVTADRVIARAIATFDEVRISLSYLQGTAVVPCSQSHIALMRDQTLNTLPVTEIGYFDKDLLKCSSWGKVDPEIRKTKPDFKTMSGLSVSLGIRPNASLGRRMIAVSFGDYNALVLPSSLVDVAVDDQMAVFLSSGDRQIIATKDGSQLFDTIESMADTSRLLNDFFLLAISEKEGLRATVVIPRSTLTLVMWNELAFFLPVGGLIALAFVAAIYWLSKQRLSPHAELEIAVKKREFVVEYQPIIELSTGVCVGAEALVRWKMRDGTFVRPDYFIPLAEETGLIAPITDQIIDNIIADLGTALIKDRTLHIAINVSSRDIVSGRIADLLDCKLRGTNIRNEQIWLEATERGFLDVATAGRTLERVREAGHSVAIDDFGTGYSNLQYLQGLPLDAIKIDKSFVSMIGKQTATSSVVELIIDLTKKLDLFSVAEGVETQQQAVFLKERGVTFAQGWLFAKSLPAKDFISYQLQSKDTCGSADEIIQNPKNRWAS</sequence>
<evidence type="ECO:0000313" key="12">
    <source>
        <dbReference type="EMBL" id="ASV84163.1"/>
    </source>
</evidence>
<proteinExistence type="predicted"/>
<keyword evidence="6" id="KW-0378">Hydrolase</keyword>
<dbReference type="CDD" id="cd01948">
    <property type="entry name" value="EAL"/>
    <property type="match status" value="1"/>
</dbReference>
<gene>
    <name evidence="12" type="ORF">CES85_4955</name>
</gene>
<dbReference type="PROSITE" id="PS50883">
    <property type="entry name" value="EAL"/>
    <property type="match status" value="1"/>
</dbReference>
<evidence type="ECO:0000256" key="6">
    <source>
        <dbReference type="ARBA" id="ARBA00022801"/>
    </source>
</evidence>
<keyword evidence="8 10" id="KW-0472">Membrane</keyword>